<evidence type="ECO:0000256" key="11">
    <source>
        <dbReference type="RuleBase" id="RU364033"/>
    </source>
</evidence>
<name>A0A811S7P1_9POAL</name>
<evidence type="ECO:0000313" key="12">
    <source>
        <dbReference type="EMBL" id="CAD6337590.1"/>
    </source>
</evidence>
<keyword evidence="13" id="KW-1185">Reference proteome</keyword>
<dbReference type="SUPFAM" id="SSF57783">
    <property type="entry name" value="Zinc beta-ribbon"/>
    <property type="match status" value="1"/>
</dbReference>
<dbReference type="GO" id="GO:0008023">
    <property type="term" value="C:transcription elongation factor complex"/>
    <property type="evidence" value="ECO:0007669"/>
    <property type="project" value="TreeGrafter"/>
</dbReference>
<dbReference type="EMBL" id="CAJGYO010000018">
    <property type="protein sequence ID" value="CAD6337590.1"/>
    <property type="molecule type" value="Genomic_DNA"/>
</dbReference>
<dbReference type="Gene3D" id="2.20.25.190">
    <property type="match status" value="1"/>
</dbReference>
<dbReference type="PANTHER" id="PTHR20934">
    <property type="entry name" value="TRANSCRIPTION ELONGATION FACTOR 1 HOMOLOG"/>
    <property type="match status" value="1"/>
</dbReference>
<comment type="subcellular location">
    <subcellularLocation>
        <location evidence="2 11">Nucleus</location>
    </subcellularLocation>
</comment>
<comment type="caution">
    <text evidence="12">The sequence shown here is derived from an EMBL/GenBank/DDBJ whole genome shotgun (WGS) entry which is preliminary data.</text>
</comment>
<dbReference type="GO" id="GO:0008270">
    <property type="term" value="F:zinc ion binding"/>
    <property type="evidence" value="ECO:0007669"/>
    <property type="project" value="UniProtKB-KW"/>
</dbReference>
<keyword evidence="5 11" id="KW-0479">Metal-binding</keyword>
<evidence type="ECO:0000256" key="2">
    <source>
        <dbReference type="ARBA" id="ARBA00004123"/>
    </source>
</evidence>
<dbReference type="PANTHER" id="PTHR20934:SF21">
    <property type="entry name" value="TRANSCRIPTION ELONGATION FACTOR 1 HOMOLOG"/>
    <property type="match status" value="1"/>
</dbReference>
<evidence type="ECO:0000256" key="7">
    <source>
        <dbReference type="ARBA" id="ARBA00022833"/>
    </source>
</evidence>
<gene>
    <name evidence="12" type="ORF">NCGR_LOCUS61688</name>
</gene>
<evidence type="ECO:0000256" key="3">
    <source>
        <dbReference type="ARBA" id="ARBA00009730"/>
    </source>
</evidence>
<dbReference type="OrthoDB" id="637156at2759"/>
<evidence type="ECO:0000256" key="8">
    <source>
        <dbReference type="ARBA" id="ARBA00023015"/>
    </source>
</evidence>
<dbReference type="Proteomes" id="UP000604825">
    <property type="component" value="Unassembled WGS sequence"/>
</dbReference>
<keyword evidence="8 11" id="KW-0805">Transcription regulation</keyword>
<evidence type="ECO:0000256" key="4">
    <source>
        <dbReference type="ARBA" id="ARBA00014973"/>
    </source>
</evidence>
<comment type="function">
    <text evidence="1 11">Transcription elongation factor implicated in the maintenance of proper chromatin structure in actively transcribed regions.</text>
</comment>
<dbReference type="InterPro" id="IPR007808">
    <property type="entry name" value="Elf1"/>
</dbReference>
<evidence type="ECO:0000256" key="1">
    <source>
        <dbReference type="ARBA" id="ARBA00003357"/>
    </source>
</evidence>
<comment type="similarity">
    <text evidence="3 11">Belongs to the ELOF1 family.</text>
</comment>
<dbReference type="Pfam" id="PF05129">
    <property type="entry name" value="Zn_ribbon_Elf1"/>
    <property type="match status" value="1"/>
</dbReference>
<evidence type="ECO:0000256" key="9">
    <source>
        <dbReference type="ARBA" id="ARBA00023163"/>
    </source>
</evidence>
<dbReference type="FunFam" id="2.20.25.190:FF:000001">
    <property type="entry name" value="Transcription elongation factor 1 homolog"/>
    <property type="match status" value="1"/>
</dbReference>
<proteinExistence type="inferred from homology"/>
<dbReference type="AlphaFoldDB" id="A0A811S7P1"/>
<dbReference type="InterPro" id="IPR038567">
    <property type="entry name" value="T_Elf1_sf"/>
</dbReference>
<organism evidence="12 13">
    <name type="scientific">Miscanthus lutarioriparius</name>
    <dbReference type="NCBI Taxonomy" id="422564"/>
    <lineage>
        <taxon>Eukaryota</taxon>
        <taxon>Viridiplantae</taxon>
        <taxon>Streptophyta</taxon>
        <taxon>Embryophyta</taxon>
        <taxon>Tracheophyta</taxon>
        <taxon>Spermatophyta</taxon>
        <taxon>Magnoliopsida</taxon>
        <taxon>Liliopsida</taxon>
        <taxon>Poales</taxon>
        <taxon>Poaceae</taxon>
        <taxon>PACMAD clade</taxon>
        <taxon>Panicoideae</taxon>
        <taxon>Andropogonodae</taxon>
        <taxon>Andropogoneae</taxon>
        <taxon>Saccharinae</taxon>
        <taxon>Miscanthus</taxon>
    </lineage>
</organism>
<evidence type="ECO:0000256" key="6">
    <source>
        <dbReference type="ARBA" id="ARBA00022771"/>
    </source>
</evidence>
<evidence type="ECO:0000256" key="5">
    <source>
        <dbReference type="ARBA" id="ARBA00022723"/>
    </source>
</evidence>
<evidence type="ECO:0000256" key="10">
    <source>
        <dbReference type="ARBA" id="ARBA00023242"/>
    </source>
</evidence>
<accession>A0A811S7P1</accession>
<dbReference type="GO" id="GO:0000993">
    <property type="term" value="F:RNA polymerase II complex binding"/>
    <property type="evidence" value="ECO:0007669"/>
    <property type="project" value="TreeGrafter"/>
</dbReference>
<reference evidence="12" key="1">
    <citation type="submission" date="2020-10" db="EMBL/GenBank/DDBJ databases">
        <authorList>
            <person name="Han B."/>
            <person name="Lu T."/>
            <person name="Zhao Q."/>
            <person name="Huang X."/>
            <person name="Zhao Y."/>
        </authorList>
    </citation>
    <scope>NUCLEOTIDE SEQUENCE</scope>
</reference>
<evidence type="ECO:0000313" key="13">
    <source>
        <dbReference type="Proteomes" id="UP000604825"/>
    </source>
</evidence>
<sequence>MGKRKSRTSKLMAEPKKKPKLDTDFTCPFCNHPGAVQCDIFFKARRPFAVASCSVCKETYATKANALTEPIDVYSEWIDSCEEANEGVVVRRPRLGEARN</sequence>
<keyword evidence="10 11" id="KW-0539">Nucleus</keyword>
<keyword evidence="9 11" id="KW-0804">Transcription</keyword>
<dbReference type="GO" id="GO:0006368">
    <property type="term" value="P:transcription elongation by RNA polymerase II"/>
    <property type="evidence" value="ECO:0007669"/>
    <property type="project" value="TreeGrafter"/>
</dbReference>
<keyword evidence="7 11" id="KW-0862">Zinc</keyword>
<keyword evidence="6 11" id="KW-0863">Zinc-finger</keyword>
<protein>
    <recommendedName>
        <fullName evidence="4 11">Transcription elongation factor 1 homolog</fullName>
    </recommendedName>
</protein>